<evidence type="ECO:0000259" key="1">
    <source>
        <dbReference type="Pfam" id="PF13556"/>
    </source>
</evidence>
<proteinExistence type="predicted"/>
<accession>F4LVS9</accession>
<name>F4LVS9_TEPAE</name>
<dbReference type="PANTHER" id="PTHR33744:SF15">
    <property type="entry name" value="CARBOHYDRATE DIACID REGULATOR"/>
    <property type="match status" value="1"/>
</dbReference>
<dbReference type="EMBL" id="HF563609">
    <property type="protein sequence ID" value="CDI40438.1"/>
    <property type="molecule type" value="Genomic_DNA"/>
</dbReference>
<dbReference type="eggNOG" id="COG2508">
    <property type="taxonomic scope" value="Bacteria"/>
</dbReference>
<dbReference type="STRING" id="1209989.TepRe1_0588"/>
<dbReference type="PANTHER" id="PTHR33744">
    <property type="entry name" value="CARBOHYDRATE DIACID REGULATOR"/>
    <property type="match status" value="1"/>
</dbReference>
<dbReference type="SUPFAM" id="SSF46689">
    <property type="entry name" value="Homeodomain-like"/>
    <property type="match status" value="1"/>
</dbReference>
<dbReference type="InterPro" id="IPR009057">
    <property type="entry name" value="Homeodomain-like_sf"/>
</dbReference>
<dbReference type="AlphaFoldDB" id="F4LVS9"/>
<keyword evidence="3" id="KW-1185">Reference proteome</keyword>
<reference evidence="3" key="1">
    <citation type="journal article" date="2013" name="Genome Announc.">
        <title>First genome sequence of a syntrophic acetate-oxidizing bacterium, Tepidanaerobacter acetatoxydans strain Re1.</title>
        <authorList>
            <person name="Manzoor S."/>
            <person name="Bongcam-Rudloff E."/>
            <person name="Schnurer A."/>
            <person name="Muller B."/>
        </authorList>
    </citation>
    <scope>NUCLEOTIDE SEQUENCE [LARGE SCALE GENOMIC DNA]</scope>
    <source>
        <strain evidence="3">Re1</strain>
    </source>
</reference>
<feature type="domain" description="PucR C-terminal helix-turn-helix" evidence="1">
    <location>
        <begin position="243"/>
        <end position="297"/>
    </location>
</feature>
<organism evidence="2 3">
    <name type="scientific">Tepidanaerobacter acetatoxydans (strain DSM 21804 / JCM 16047 / Re1)</name>
    <dbReference type="NCBI Taxonomy" id="1209989"/>
    <lineage>
        <taxon>Bacteria</taxon>
        <taxon>Bacillati</taxon>
        <taxon>Bacillota</taxon>
        <taxon>Clostridia</taxon>
        <taxon>Thermosediminibacterales</taxon>
        <taxon>Tepidanaerobacteraceae</taxon>
        <taxon>Tepidanaerobacter</taxon>
    </lineage>
</organism>
<dbReference type="HOGENOM" id="CLU_930445_0_0_9"/>
<dbReference type="Gene3D" id="1.10.10.2840">
    <property type="entry name" value="PucR C-terminal helix-turn-helix domain"/>
    <property type="match status" value="1"/>
</dbReference>
<evidence type="ECO:0000313" key="3">
    <source>
        <dbReference type="Proteomes" id="UP000010802"/>
    </source>
</evidence>
<protein>
    <submittedName>
        <fullName evidence="2">Putative transcriptional regulator, PucR family</fullName>
    </submittedName>
</protein>
<dbReference type="KEGG" id="tae:TepiRe1_0642"/>
<dbReference type="InterPro" id="IPR025736">
    <property type="entry name" value="PucR_C-HTH_dom"/>
</dbReference>
<dbReference type="Proteomes" id="UP000010802">
    <property type="component" value="Chromosome"/>
</dbReference>
<dbReference type="InterPro" id="IPR051448">
    <property type="entry name" value="CdaR-like_regulators"/>
</dbReference>
<dbReference type="InterPro" id="IPR042070">
    <property type="entry name" value="PucR_C-HTH_sf"/>
</dbReference>
<gene>
    <name evidence="2" type="ordered locus">TEPIRE1_0642</name>
</gene>
<evidence type="ECO:0000313" key="2">
    <source>
        <dbReference type="EMBL" id="CDI40438.1"/>
    </source>
</evidence>
<dbReference type="KEGG" id="tep:TepRe1_0588"/>
<sequence>MVISMEGLLLSILSEINSNIKTPFVLLDKHGQKIFGQDLKGDNISEKNIFLINKIYTLQALLPKNQLEDLCFFLEITVKAKFDRELAAFINGKNSILTDFPFPCGLALIQSEFLAEIEGFINTIFEEGMTARIDDILLSFLPMSNLDELKETSTALYQTIAEEVSQKAVISLGGIAHSQSELIRAFNDAKKALIFASRKNFGVLHYPEMALELLISLLPSEIRHNYKNEMEMNFKDLDSDTINTIRVFLDCNLHIAQAARHLYIHRNTLIYRLDKIYTITGLDLRNFNDAIKMKIHLILNDFF</sequence>
<dbReference type="Pfam" id="PF13556">
    <property type="entry name" value="HTH_30"/>
    <property type="match status" value="1"/>
</dbReference>